<proteinExistence type="predicted"/>
<gene>
    <name evidence="1" type="ORF">GCM10022218_03000</name>
</gene>
<reference evidence="2" key="1">
    <citation type="journal article" date="2019" name="Int. J. Syst. Evol. Microbiol.">
        <title>The Global Catalogue of Microorganisms (GCM) 10K type strain sequencing project: providing services to taxonomists for standard genome sequencing and annotation.</title>
        <authorList>
            <consortium name="The Broad Institute Genomics Platform"/>
            <consortium name="The Broad Institute Genome Sequencing Center for Infectious Disease"/>
            <person name="Wu L."/>
            <person name="Ma J."/>
        </authorList>
    </citation>
    <scope>NUCLEOTIDE SEQUENCE [LARGE SCALE GENOMIC DNA]</scope>
    <source>
        <strain evidence="2">JCM 16722</strain>
    </source>
</reference>
<evidence type="ECO:0000313" key="1">
    <source>
        <dbReference type="EMBL" id="GAA4168317.1"/>
    </source>
</evidence>
<accession>A0ABP7ZQV3</accession>
<sequence>MRMQKKEIRCLIKYENVAQGIYNYKVFLPLKSGWSNNSLVTCTNCGELFVIDWENPETENLSVKQIAGSTLCPTCNVVLSMYLADYPATIRISENQFGSFNDKAVFNQEEESEIVDFYELRPSQKGLN</sequence>
<comment type="caution">
    <text evidence="1">The sequence shown here is derived from an EMBL/GenBank/DDBJ whole genome shotgun (WGS) entry which is preliminary data.</text>
</comment>
<evidence type="ECO:0000313" key="2">
    <source>
        <dbReference type="Proteomes" id="UP001500167"/>
    </source>
</evidence>
<dbReference type="Proteomes" id="UP001500167">
    <property type="component" value="Unassembled WGS sequence"/>
</dbReference>
<name>A0ABP7ZQV3_9SPHI</name>
<keyword evidence="2" id="KW-1185">Reference proteome</keyword>
<protein>
    <submittedName>
        <fullName evidence="1">Uncharacterized protein</fullName>
    </submittedName>
</protein>
<organism evidence="1 2">
    <name type="scientific">Sphingobacterium ginsenosidimutans</name>
    <dbReference type="NCBI Taxonomy" id="687845"/>
    <lineage>
        <taxon>Bacteria</taxon>
        <taxon>Pseudomonadati</taxon>
        <taxon>Bacteroidota</taxon>
        <taxon>Sphingobacteriia</taxon>
        <taxon>Sphingobacteriales</taxon>
        <taxon>Sphingobacteriaceae</taxon>
        <taxon>Sphingobacterium</taxon>
    </lineage>
</organism>
<dbReference type="EMBL" id="BAAAZK010000002">
    <property type="protein sequence ID" value="GAA4168317.1"/>
    <property type="molecule type" value="Genomic_DNA"/>
</dbReference>